<protein>
    <submittedName>
        <fullName evidence="7">Activase</fullName>
    </submittedName>
    <submittedName>
        <fullName evidence="6">Activator of (R)-2-hydroxyglutaryl-CoA dehydratase</fullName>
    </submittedName>
</protein>
<proteinExistence type="predicted"/>
<organism evidence="6">
    <name type="scientific">Desulfitobacterium hafniense</name>
    <name type="common">Desulfitobacterium frappieri</name>
    <dbReference type="NCBI Taxonomy" id="49338"/>
    <lineage>
        <taxon>Bacteria</taxon>
        <taxon>Bacillati</taxon>
        <taxon>Bacillota</taxon>
        <taxon>Clostridia</taxon>
        <taxon>Eubacteriales</taxon>
        <taxon>Desulfitobacteriaceae</taxon>
        <taxon>Desulfitobacterium</taxon>
    </lineage>
</organism>
<reference evidence="6" key="1">
    <citation type="submission" date="2014-07" db="EMBL/GenBank/DDBJ databases">
        <authorList>
            <person name="Hornung V.Bastian."/>
        </authorList>
    </citation>
    <scope>NUCLEOTIDE SEQUENCE</scope>
    <source>
        <strain evidence="6">PCE-S</strain>
    </source>
</reference>
<keyword evidence="4" id="KW-0411">Iron-sulfur</keyword>
<evidence type="ECO:0000259" key="5">
    <source>
        <dbReference type="Pfam" id="PF01869"/>
    </source>
</evidence>
<evidence type="ECO:0000313" key="6">
    <source>
        <dbReference type="EMBL" id="CDX02849.1"/>
    </source>
</evidence>
<name>A0A098B1V2_DESHA</name>
<dbReference type="OMA" id="KMTSQCA"/>
<keyword evidence="2" id="KW-0479">Metal-binding</keyword>
<gene>
    <name evidence="7" type="ORF">AT727_09050</name>
    <name evidence="6" type="ORF">DPCES_2962</name>
</gene>
<dbReference type="EMBL" id="LOCK01000050">
    <property type="protein sequence ID" value="KTE90065.1"/>
    <property type="molecule type" value="Genomic_DNA"/>
</dbReference>
<keyword evidence="3" id="KW-0408">Iron</keyword>
<dbReference type="EMBL" id="LK996017">
    <property type="protein sequence ID" value="CDX02849.1"/>
    <property type="molecule type" value="Genomic_DNA"/>
</dbReference>
<dbReference type="PATRIC" id="fig|49338.4.peg.3182"/>
<feature type="domain" description="ATPase BadF/BadG/BcrA/BcrD type" evidence="5">
    <location>
        <begin position="6"/>
        <end position="253"/>
    </location>
</feature>
<dbReference type="GO" id="GO:0051536">
    <property type="term" value="F:iron-sulfur cluster binding"/>
    <property type="evidence" value="ECO:0007669"/>
    <property type="project" value="UniProtKB-KW"/>
</dbReference>
<evidence type="ECO:0000313" key="7">
    <source>
        <dbReference type="EMBL" id="KTE90065.1"/>
    </source>
</evidence>
<dbReference type="PANTHER" id="PTHR32329">
    <property type="entry name" value="BIFUNCTIONAL PROTEIN [INCLUDES 2-HYDROXYACYL-COA DEHYDRATASE (N-TER) AND ITS ACTIVATOR DOMAIN (C_TERM)-RELATED"/>
    <property type="match status" value="1"/>
</dbReference>
<dbReference type="SUPFAM" id="SSF53067">
    <property type="entry name" value="Actin-like ATPase domain"/>
    <property type="match status" value="1"/>
</dbReference>
<dbReference type="RefSeq" id="WP_011460568.1">
    <property type="nucleotide sequence ID" value="NZ_JAYFNZ010000011.1"/>
</dbReference>
<dbReference type="PANTHER" id="PTHR32329:SF2">
    <property type="entry name" value="BIFUNCTIONAL PROTEIN [INCLUDES 2-HYDROXYACYL-COA DEHYDRATASE (N-TER) AND ITS ACTIVATOR DOMAIN (C_TERM)"/>
    <property type="match status" value="1"/>
</dbReference>
<sequence>MKKIFVGIDSGSTQCKAVVMSEEGLLDTLAVKTGWNPKTSAEESLAVLKERNDLDSREILVAATGYGREAIDFAEYTMTEITCHAYGGIYLMPDIQGIIDIGGQDSKVIQIQAGKPVNFLMNDKCAAGTGRFLKMACDTLEIPLDQIDEFTDPHQAVSINSMCTVFAESEIIGLLAMQKDRAQIMAGVLQSIARKIQQQAGKLEFTADKPILMTGGLSQSGLLIDTIAQHIGYEVKSCSQALYAGAIGACLCAAQKSNHSIRGV</sequence>
<comment type="cofactor">
    <cofactor evidence="1">
        <name>[4Fe-4S] cluster</name>
        <dbReference type="ChEBI" id="CHEBI:49883"/>
    </cofactor>
</comment>
<dbReference type="GO" id="GO:0046872">
    <property type="term" value="F:metal ion binding"/>
    <property type="evidence" value="ECO:0007669"/>
    <property type="project" value="UniProtKB-KW"/>
</dbReference>
<dbReference type="Proteomes" id="UP000054623">
    <property type="component" value="Unassembled WGS sequence"/>
</dbReference>
<dbReference type="Pfam" id="PF01869">
    <property type="entry name" value="BcrAD_BadFG"/>
    <property type="match status" value="1"/>
</dbReference>
<dbReference type="InterPro" id="IPR051805">
    <property type="entry name" value="Dehydratase_Activator_Redct"/>
</dbReference>
<evidence type="ECO:0000256" key="1">
    <source>
        <dbReference type="ARBA" id="ARBA00001966"/>
    </source>
</evidence>
<dbReference type="OrthoDB" id="9778513at2"/>
<evidence type="ECO:0000256" key="4">
    <source>
        <dbReference type="ARBA" id="ARBA00023014"/>
    </source>
</evidence>
<dbReference type="AlphaFoldDB" id="A0A098B1V2"/>
<dbReference type="InterPro" id="IPR008275">
    <property type="entry name" value="CoA_E_activase_dom"/>
</dbReference>
<evidence type="ECO:0000256" key="2">
    <source>
        <dbReference type="ARBA" id="ARBA00022723"/>
    </source>
</evidence>
<reference evidence="7 8" key="2">
    <citation type="submission" date="2015-12" db="EMBL/GenBank/DDBJ databases">
        <title>Draft Genome Sequence of Desulfitobacterium hafniense Strain DH, a Sulfate-reducing Bacterium Isolated from Paddy Soils.</title>
        <authorList>
            <person name="Bao P."/>
            <person name="Zhang X."/>
            <person name="Li G."/>
        </authorList>
    </citation>
    <scope>NUCLEOTIDE SEQUENCE [LARGE SCALE GENOMIC DNA]</scope>
    <source>
        <strain evidence="7 8">DH</strain>
    </source>
</reference>
<dbReference type="Gene3D" id="3.30.420.40">
    <property type="match status" value="2"/>
</dbReference>
<accession>A0A098B1V2</accession>
<evidence type="ECO:0000256" key="3">
    <source>
        <dbReference type="ARBA" id="ARBA00023004"/>
    </source>
</evidence>
<dbReference type="NCBIfam" id="TIGR00241">
    <property type="entry name" value="CoA_E_activ"/>
    <property type="match status" value="1"/>
</dbReference>
<evidence type="ECO:0000313" key="8">
    <source>
        <dbReference type="Proteomes" id="UP000054623"/>
    </source>
</evidence>
<dbReference type="InterPro" id="IPR002731">
    <property type="entry name" value="ATPase_BadF"/>
</dbReference>
<dbReference type="InterPro" id="IPR043129">
    <property type="entry name" value="ATPase_NBD"/>
</dbReference>